<reference evidence="2 3" key="1">
    <citation type="journal article" date="2013" name="PLoS Genet.">
        <title>Distinctive expansion of potential virulence genes in the genome of the oomycete fish pathogen Saprolegnia parasitica.</title>
        <authorList>
            <person name="Jiang R.H."/>
            <person name="de Bruijn I."/>
            <person name="Haas B.J."/>
            <person name="Belmonte R."/>
            <person name="Lobach L."/>
            <person name="Christie J."/>
            <person name="van den Ackerveken G."/>
            <person name="Bottin A."/>
            <person name="Bulone V."/>
            <person name="Diaz-Moreno S.M."/>
            <person name="Dumas B."/>
            <person name="Fan L."/>
            <person name="Gaulin E."/>
            <person name="Govers F."/>
            <person name="Grenville-Briggs L.J."/>
            <person name="Horner N.R."/>
            <person name="Levin J.Z."/>
            <person name="Mammella M."/>
            <person name="Meijer H.J."/>
            <person name="Morris P."/>
            <person name="Nusbaum C."/>
            <person name="Oome S."/>
            <person name="Phillips A.J."/>
            <person name="van Rooyen D."/>
            <person name="Rzeszutek E."/>
            <person name="Saraiva M."/>
            <person name="Secombes C.J."/>
            <person name="Seidl M.F."/>
            <person name="Snel B."/>
            <person name="Stassen J.H."/>
            <person name="Sykes S."/>
            <person name="Tripathy S."/>
            <person name="van den Berg H."/>
            <person name="Vega-Arreguin J.C."/>
            <person name="Wawra S."/>
            <person name="Young S.K."/>
            <person name="Zeng Q."/>
            <person name="Dieguez-Uribeondo J."/>
            <person name="Russ C."/>
            <person name="Tyler B.M."/>
            <person name="van West P."/>
        </authorList>
    </citation>
    <scope>NUCLEOTIDE SEQUENCE [LARGE SCALE GENOMIC DNA]</scope>
    <source>
        <strain evidence="2 3">CBS 223.65</strain>
    </source>
</reference>
<accession>A0A067CMC2</accession>
<dbReference type="VEuPathDB" id="FungiDB:SPRG_07254"/>
<dbReference type="KEGG" id="spar:SPRG_07254"/>
<evidence type="ECO:0000313" key="2">
    <source>
        <dbReference type="EMBL" id="KDO27977.1"/>
    </source>
</evidence>
<dbReference type="Proteomes" id="UP000030745">
    <property type="component" value="Unassembled WGS sequence"/>
</dbReference>
<proteinExistence type="predicted"/>
<keyword evidence="1" id="KW-0472">Membrane</keyword>
<organism evidence="2 3">
    <name type="scientific">Saprolegnia parasitica (strain CBS 223.65)</name>
    <dbReference type="NCBI Taxonomy" id="695850"/>
    <lineage>
        <taxon>Eukaryota</taxon>
        <taxon>Sar</taxon>
        <taxon>Stramenopiles</taxon>
        <taxon>Oomycota</taxon>
        <taxon>Saprolegniomycetes</taxon>
        <taxon>Saprolegniales</taxon>
        <taxon>Saprolegniaceae</taxon>
        <taxon>Saprolegnia</taxon>
    </lineage>
</organism>
<keyword evidence="3" id="KW-1185">Reference proteome</keyword>
<keyword evidence="1" id="KW-0812">Transmembrane</keyword>
<evidence type="ECO:0000313" key="3">
    <source>
        <dbReference type="Proteomes" id="UP000030745"/>
    </source>
</evidence>
<protein>
    <recommendedName>
        <fullName evidence="4">Transmembrane protein</fullName>
    </recommendedName>
</protein>
<sequence>MLTKVSHLLPATPSNGQPHGCLVEDIVEGFIHDKDHAGTIHIWALGFFVGFLGLLAYIASAAVSVSYVADCLAMQWTSPRFMVLSALACLVPSVLSNLRRANLSVCLVLNYFYTIGKHVHTLSKDNDAPVLCFSIRKYNHTRAKQLKAVKLKAAKRSGATSS</sequence>
<feature type="transmembrane region" description="Helical" evidence="1">
    <location>
        <begin position="81"/>
        <end position="98"/>
    </location>
</feature>
<feature type="transmembrane region" description="Helical" evidence="1">
    <location>
        <begin position="42"/>
        <end position="69"/>
    </location>
</feature>
<evidence type="ECO:0008006" key="4">
    <source>
        <dbReference type="Google" id="ProtNLM"/>
    </source>
</evidence>
<gene>
    <name evidence="2" type="ORF">SPRG_07254</name>
</gene>
<keyword evidence="1" id="KW-1133">Transmembrane helix</keyword>
<dbReference type="RefSeq" id="XP_012201426.1">
    <property type="nucleotide sequence ID" value="XM_012346036.1"/>
</dbReference>
<dbReference type="EMBL" id="KK583214">
    <property type="protein sequence ID" value="KDO27977.1"/>
    <property type="molecule type" value="Genomic_DNA"/>
</dbReference>
<name>A0A067CMC2_SAPPC</name>
<dbReference type="GeneID" id="24129540"/>
<dbReference type="AlphaFoldDB" id="A0A067CMC2"/>
<evidence type="ECO:0000256" key="1">
    <source>
        <dbReference type="SAM" id="Phobius"/>
    </source>
</evidence>